<evidence type="ECO:0000313" key="2">
    <source>
        <dbReference type="WBParaSite" id="Hba_04945"/>
    </source>
</evidence>
<protein>
    <submittedName>
        <fullName evidence="2">RRM domain-containing protein</fullName>
    </submittedName>
</protein>
<proteinExistence type="predicted"/>
<reference evidence="2" key="1">
    <citation type="submission" date="2016-11" db="UniProtKB">
        <authorList>
            <consortium name="WormBaseParasite"/>
        </authorList>
    </citation>
    <scope>IDENTIFICATION</scope>
</reference>
<dbReference type="AlphaFoldDB" id="A0A1I7WIV3"/>
<name>A0A1I7WIV3_HETBA</name>
<dbReference type="WBParaSite" id="Hba_04945">
    <property type="protein sequence ID" value="Hba_04945"/>
    <property type="gene ID" value="Hba_04945"/>
</dbReference>
<evidence type="ECO:0000313" key="1">
    <source>
        <dbReference type="Proteomes" id="UP000095283"/>
    </source>
</evidence>
<sequence>MSFEQYNPAQFIANASYRNPWHGFPSFDYSNHSSPLYTASSPSNSPNGYQEVLMSEHWDTMSEFNTYDTSEFLPGPSGSFILTVVKLPLKSTEILSLISWFDEFGDSDYGIIIGYPEAFCERLLAVTAKHVAQVFEPLLIQPIPGSIQMLRDEPC</sequence>
<organism evidence="1 2">
    <name type="scientific">Heterorhabditis bacteriophora</name>
    <name type="common">Entomopathogenic nematode worm</name>
    <dbReference type="NCBI Taxonomy" id="37862"/>
    <lineage>
        <taxon>Eukaryota</taxon>
        <taxon>Metazoa</taxon>
        <taxon>Ecdysozoa</taxon>
        <taxon>Nematoda</taxon>
        <taxon>Chromadorea</taxon>
        <taxon>Rhabditida</taxon>
        <taxon>Rhabditina</taxon>
        <taxon>Rhabditomorpha</taxon>
        <taxon>Strongyloidea</taxon>
        <taxon>Heterorhabditidae</taxon>
        <taxon>Heterorhabditis</taxon>
    </lineage>
</organism>
<dbReference type="Proteomes" id="UP000095283">
    <property type="component" value="Unplaced"/>
</dbReference>
<accession>A0A1I7WIV3</accession>
<keyword evidence="1" id="KW-1185">Reference proteome</keyword>